<dbReference type="InterPro" id="IPR001810">
    <property type="entry name" value="F-box_dom"/>
</dbReference>
<dbReference type="SUPFAM" id="SSF81383">
    <property type="entry name" value="F-box domain"/>
    <property type="match status" value="1"/>
</dbReference>
<dbReference type="InterPro" id="IPR015915">
    <property type="entry name" value="Kelch-typ_b-propeller"/>
</dbReference>
<dbReference type="EMBL" id="JBANAX010000353">
    <property type="protein sequence ID" value="KAL1213052.1"/>
    <property type="molecule type" value="Genomic_DNA"/>
</dbReference>
<dbReference type="AlphaFoldDB" id="A0ABD1B2Z6"/>
<dbReference type="PROSITE" id="PS50181">
    <property type="entry name" value="FBOX"/>
    <property type="match status" value="1"/>
</dbReference>
<evidence type="ECO:0000313" key="2">
    <source>
        <dbReference type="EMBL" id="KAL1213052.1"/>
    </source>
</evidence>
<gene>
    <name evidence="2" type="ORF">V5N11_001056</name>
</gene>
<dbReference type="CDD" id="cd22157">
    <property type="entry name" value="F-box_AtFBW1-like"/>
    <property type="match status" value="1"/>
</dbReference>
<dbReference type="PANTHER" id="PTHR31672:SF13">
    <property type="entry name" value="F-BOX PROTEIN CPR30-LIKE"/>
    <property type="match status" value="1"/>
</dbReference>
<dbReference type="InterPro" id="IPR017451">
    <property type="entry name" value="F-box-assoc_interact_dom"/>
</dbReference>
<dbReference type="Pfam" id="PF07734">
    <property type="entry name" value="FBA_1"/>
    <property type="match status" value="1"/>
</dbReference>
<dbReference type="Pfam" id="PF00646">
    <property type="entry name" value="F-box"/>
    <property type="match status" value="1"/>
</dbReference>
<accession>A0ABD1B2Z6</accession>
<dbReference type="SUPFAM" id="SSF117281">
    <property type="entry name" value="Kelch motif"/>
    <property type="match status" value="1"/>
</dbReference>
<protein>
    <submittedName>
        <fullName evidence="2">F-box protein</fullName>
    </submittedName>
</protein>
<feature type="domain" description="F-box" evidence="1">
    <location>
        <begin position="15"/>
        <end position="60"/>
    </location>
</feature>
<dbReference type="NCBIfam" id="TIGR01640">
    <property type="entry name" value="F_box_assoc_1"/>
    <property type="match status" value="1"/>
</dbReference>
<dbReference type="InterPro" id="IPR006527">
    <property type="entry name" value="F-box-assoc_dom_typ1"/>
</dbReference>
<keyword evidence="3" id="KW-1185">Reference proteome</keyword>
<dbReference type="SMART" id="SM00256">
    <property type="entry name" value="FBOX"/>
    <property type="match status" value="1"/>
</dbReference>
<reference evidence="2 3" key="1">
    <citation type="submission" date="2024-04" db="EMBL/GenBank/DDBJ databases">
        <title>Genome assembly C_amara_ONT_v2.</title>
        <authorList>
            <person name="Yant L."/>
            <person name="Moore C."/>
            <person name="Slenker M."/>
        </authorList>
    </citation>
    <scope>NUCLEOTIDE SEQUENCE [LARGE SCALE GENOMIC DNA]</scope>
    <source>
        <tissue evidence="2">Leaf</tissue>
    </source>
</reference>
<name>A0ABD1B2Z6_CARAN</name>
<sequence>MLKRPRSSLVLKRHGSRLVVLPHDVVELILERLAVKSLLRFKSVCKKWESTIESQRFKERQLIRSRGPDVIFFTWNDIKDEAQSRRIVSLGSSIIRLVKFPVSNTMICHGSCDGLICLFCNHSASFVVNPATGWHQSFPLSNVQKLLSNMYKRREKHARCLQLGFGKDKFKGTYKPVLLCNSSEYGLANATTCEVFDFTTNSWRYVLPASPYRIFHWNQKPVYFDGSLYWLTEGEEETKVISFDLHTETFQVICKAPFPHAPYRFGVLSVILCILDNRLCVTQQNWPTQMIWSLGSNKTWKILCSIDLTSDFYFPFSSQFETILPLAILEKKKLLLGRDGMQPLVIHDLHTKSNDTVFIPRHNGYPVSYFQSLFSVSSN</sequence>
<evidence type="ECO:0000313" key="3">
    <source>
        <dbReference type="Proteomes" id="UP001558713"/>
    </source>
</evidence>
<dbReference type="Proteomes" id="UP001558713">
    <property type="component" value="Unassembled WGS sequence"/>
</dbReference>
<dbReference type="PANTHER" id="PTHR31672">
    <property type="entry name" value="BNACNNG10540D PROTEIN"/>
    <property type="match status" value="1"/>
</dbReference>
<dbReference type="InterPro" id="IPR050796">
    <property type="entry name" value="SCF_F-box_component"/>
</dbReference>
<proteinExistence type="predicted"/>
<evidence type="ECO:0000259" key="1">
    <source>
        <dbReference type="PROSITE" id="PS50181"/>
    </source>
</evidence>
<organism evidence="2 3">
    <name type="scientific">Cardamine amara subsp. amara</name>
    <dbReference type="NCBI Taxonomy" id="228776"/>
    <lineage>
        <taxon>Eukaryota</taxon>
        <taxon>Viridiplantae</taxon>
        <taxon>Streptophyta</taxon>
        <taxon>Embryophyta</taxon>
        <taxon>Tracheophyta</taxon>
        <taxon>Spermatophyta</taxon>
        <taxon>Magnoliopsida</taxon>
        <taxon>eudicotyledons</taxon>
        <taxon>Gunneridae</taxon>
        <taxon>Pentapetalae</taxon>
        <taxon>rosids</taxon>
        <taxon>malvids</taxon>
        <taxon>Brassicales</taxon>
        <taxon>Brassicaceae</taxon>
        <taxon>Cardamineae</taxon>
        <taxon>Cardamine</taxon>
    </lineage>
</organism>
<dbReference type="InterPro" id="IPR036047">
    <property type="entry name" value="F-box-like_dom_sf"/>
</dbReference>
<dbReference type="Gene3D" id="1.20.1280.50">
    <property type="match status" value="1"/>
</dbReference>
<comment type="caution">
    <text evidence="2">The sequence shown here is derived from an EMBL/GenBank/DDBJ whole genome shotgun (WGS) entry which is preliminary data.</text>
</comment>